<dbReference type="EMBL" id="JBEPML010000028">
    <property type="protein sequence ID" value="MET3794728.1"/>
    <property type="molecule type" value="Genomic_DNA"/>
</dbReference>
<reference evidence="6 7" key="1">
    <citation type="submission" date="2024-06" db="EMBL/GenBank/DDBJ databases">
        <title>Genomic Encyclopedia of Type Strains, Phase IV (KMG-IV): sequencing the most valuable type-strain genomes for metagenomic binning, comparative biology and taxonomic classification.</title>
        <authorList>
            <person name="Goeker M."/>
        </authorList>
    </citation>
    <scope>NUCLEOTIDE SEQUENCE [LARGE SCALE GENOMIC DNA]</scope>
    <source>
        <strain evidence="6 7">DSM 27865</strain>
    </source>
</reference>
<evidence type="ECO:0000256" key="1">
    <source>
        <dbReference type="ARBA" id="ARBA00001917"/>
    </source>
</evidence>
<evidence type="ECO:0000259" key="5">
    <source>
        <dbReference type="SMART" id="SM00903"/>
    </source>
</evidence>
<accession>A0ABV2N7C8</accession>
<dbReference type="SUPFAM" id="SSF50475">
    <property type="entry name" value="FMN-binding split barrel"/>
    <property type="match status" value="1"/>
</dbReference>
<dbReference type="Gene3D" id="2.30.110.10">
    <property type="entry name" value="Electron Transport, Fmn-binding Protein, Chain A"/>
    <property type="match status" value="1"/>
</dbReference>
<name>A0ABV2N7C8_9HYPH</name>
<organism evidence="6 7">
    <name type="scientific">Aquamicrobium terrae</name>
    <dbReference type="NCBI Taxonomy" id="1324945"/>
    <lineage>
        <taxon>Bacteria</taxon>
        <taxon>Pseudomonadati</taxon>
        <taxon>Pseudomonadota</taxon>
        <taxon>Alphaproteobacteria</taxon>
        <taxon>Hyphomicrobiales</taxon>
        <taxon>Phyllobacteriaceae</taxon>
        <taxon>Aquamicrobium</taxon>
    </lineage>
</organism>
<comment type="cofactor">
    <cofactor evidence="1">
        <name>FMN</name>
        <dbReference type="ChEBI" id="CHEBI:58210"/>
    </cofactor>
</comment>
<evidence type="ECO:0000256" key="4">
    <source>
        <dbReference type="ARBA" id="ARBA00038054"/>
    </source>
</evidence>
<keyword evidence="3" id="KW-0288">FMN</keyword>
<evidence type="ECO:0000313" key="6">
    <source>
        <dbReference type="EMBL" id="MET3794728.1"/>
    </source>
</evidence>
<dbReference type="Proteomes" id="UP001549076">
    <property type="component" value="Unassembled WGS sequence"/>
</dbReference>
<dbReference type="InterPro" id="IPR012349">
    <property type="entry name" value="Split_barrel_FMN-bd"/>
</dbReference>
<keyword evidence="7" id="KW-1185">Reference proteome</keyword>
<comment type="similarity">
    <text evidence="4">Belongs to the flavoredoxin family.</text>
</comment>
<protein>
    <submittedName>
        <fullName evidence="6">Flavin reductase (DIM6/NTAB) family NADH-FMN oxidoreductase RutF</fullName>
    </submittedName>
</protein>
<proteinExistence type="inferred from homology"/>
<comment type="caution">
    <text evidence="6">The sequence shown here is derived from an EMBL/GenBank/DDBJ whole genome shotgun (WGS) entry which is preliminary data.</text>
</comment>
<dbReference type="PANTHER" id="PTHR33798">
    <property type="entry name" value="FLAVOPROTEIN OXYGENASE"/>
    <property type="match status" value="1"/>
</dbReference>
<evidence type="ECO:0000256" key="3">
    <source>
        <dbReference type="ARBA" id="ARBA00022643"/>
    </source>
</evidence>
<dbReference type="PANTHER" id="PTHR33798:SF5">
    <property type="entry name" value="FLAVIN REDUCTASE LIKE DOMAIN-CONTAINING PROTEIN"/>
    <property type="match status" value="1"/>
</dbReference>
<feature type="domain" description="Flavin reductase like" evidence="5">
    <location>
        <begin position="20"/>
        <end position="170"/>
    </location>
</feature>
<dbReference type="Pfam" id="PF01613">
    <property type="entry name" value="Flavin_Reduct"/>
    <property type="match status" value="1"/>
</dbReference>
<evidence type="ECO:0000313" key="7">
    <source>
        <dbReference type="Proteomes" id="UP001549076"/>
    </source>
</evidence>
<evidence type="ECO:0000256" key="2">
    <source>
        <dbReference type="ARBA" id="ARBA00022630"/>
    </source>
</evidence>
<dbReference type="RefSeq" id="WP_354199639.1">
    <property type="nucleotide sequence ID" value="NZ_JBEPML010000028.1"/>
</dbReference>
<sequence>MMELDPNSLSEREQYKLMTGAIVPRPIALVTTLGKCGPNAAPFSLFNIAGTAPPMVYLCVGDQDDGSEKDTIRNLRHNPEFVVHIVDETMADRMNVCATDFPSDVNELEQAGFSTEPAFKVSPPRIREARALFECRTLNIIDIGSRHHIIIGEVVWFHFQDGIINERYHVDFKQLQAIGRLSGSLYARLGETFTLVRPYLSGGGGG</sequence>
<dbReference type="InterPro" id="IPR002563">
    <property type="entry name" value="Flavin_Rdtase-like_dom"/>
</dbReference>
<dbReference type="SMART" id="SM00903">
    <property type="entry name" value="Flavin_Reduct"/>
    <property type="match status" value="1"/>
</dbReference>
<gene>
    <name evidence="6" type="ORF">ABID37_004968</name>
</gene>
<keyword evidence="2" id="KW-0285">Flavoprotein</keyword>